<keyword evidence="1" id="KW-0653">Protein transport</keyword>
<keyword evidence="1" id="KW-0143">Chaperone</keyword>
<keyword evidence="5" id="KW-1185">Reference proteome</keyword>
<evidence type="ECO:0000256" key="1">
    <source>
        <dbReference type="RuleBase" id="RU367043"/>
    </source>
</evidence>
<keyword evidence="1" id="KW-0999">Mitochondrion inner membrane</keyword>
<comment type="similarity">
    <text evidence="1">Belongs to the small Tim family.</text>
</comment>
<keyword evidence="1" id="KW-0811">Translocation</keyword>
<comment type="subcellular location">
    <subcellularLocation>
        <location evidence="1">Mitochondrion inner membrane</location>
        <topology evidence="1">Peripheral membrane protein</topology>
        <orientation evidence="1">Intermembrane side</orientation>
    </subcellularLocation>
</comment>
<dbReference type="Proteomes" id="UP000007798">
    <property type="component" value="Unassembled WGS sequence"/>
</dbReference>
<dbReference type="InterPro" id="IPR035427">
    <property type="entry name" value="Tim10-like_dom_sf"/>
</dbReference>
<feature type="domain" description="Tim10-like" evidence="3">
    <location>
        <begin position="10"/>
        <end position="68"/>
    </location>
</feature>
<evidence type="ECO:0000313" key="4">
    <source>
        <dbReference type="EMBL" id="KRF99663.1"/>
    </source>
</evidence>
<feature type="compositionally biased region" description="Basic and acidic residues" evidence="2">
    <location>
        <begin position="80"/>
        <end position="89"/>
    </location>
</feature>
<evidence type="ECO:0000256" key="2">
    <source>
        <dbReference type="SAM" id="MobiDB-lite"/>
    </source>
</evidence>
<proteinExistence type="inferred from homology"/>
<dbReference type="EMBL" id="CH964239">
    <property type="protein sequence ID" value="KRF99663.1"/>
    <property type="molecule type" value="Genomic_DNA"/>
</dbReference>
<dbReference type="OrthoDB" id="7813104at2759"/>
<comment type="domain">
    <text evidence="1">The twin CX3C motif contains 4 conserved Cys residues that form 2 disulfide bonds in the mitochondrial intermembrane space.</text>
</comment>
<organism evidence="4 5">
    <name type="scientific">Drosophila willistoni</name>
    <name type="common">Fruit fly</name>
    <dbReference type="NCBI Taxonomy" id="7260"/>
    <lineage>
        <taxon>Eukaryota</taxon>
        <taxon>Metazoa</taxon>
        <taxon>Ecdysozoa</taxon>
        <taxon>Arthropoda</taxon>
        <taxon>Hexapoda</taxon>
        <taxon>Insecta</taxon>
        <taxon>Pterygota</taxon>
        <taxon>Neoptera</taxon>
        <taxon>Endopterygota</taxon>
        <taxon>Diptera</taxon>
        <taxon>Brachycera</taxon>
        <taxon>Muscomorpha</taxon>
        <taxon>Ephydroidea</taxon>
        <taxon>Drosophilidae</taxon>
        <taxon>Drosophila</taxon>
        <taxon>Sophophora</taxon>
    </lineage>
</organism>
<keyword evidence="1" id="KW-1015">Disulfide bond</keyword>
<gene>
    <name evidence="4" type="primary">Dwil\GK27933</name>
    <name evidence="4" type="ORF">Dwil_GK27933</name>
</gene>
<dbReference type="Gene3D" id="1.10.287.810">
    <property type="entry name" value="Mitochondrial import inner membrane translocase subunit tim13 like domains"/>
    <property type="match status" value="1"/>
</dbReference>
<evidence type="ECO:0000313" key="5">
    <source>
        <dbReference type="Proteomes" id="UP000007798"/>
    </source>
</evidence>
<keyword evidence="1" id="KW-0496">Mitochondrion</keyword>
<dbReference type="AlphaFoldDB" id="A0A0Q9WU05"/>
<keyword evidence="1" id="KW-0472">Membrane</keyword>
<dbReference type="STRING" id="7260.A0A0Q9WU05"/>
<dbReference type="FunCoup" id="A0A0Q9WU05">
    <property type="interactions" value="5"/>
</dbReference>
<name>A0A0Q9WU05_DROWI</name>
<reference evidence="4 5" key="1">
    <citation type="journal article" date="2007" name="Nature">
        <title>Evolution of genes and genomes on the Drosophila phylogeny.</title>
        <authorList>
            <consortium name="Drosophila 12 Genomes Consortium"/>
            <person name="Clark A.G."/>
            <person name="Eisen M.B."/>
            <person name="Smith D.R."/>
            <person name="Bergman C.M."/>
            <person name="Oliver B."/>
            <person name="Markow T.A."/>
            <person name="Kaufman T.C."/>
            <person name="Kellis M."/>
            <person name="Gelbart W."/>
            <person name="Iyer V.N."/>
            <person name="Pollard D.A."/>
            <person name="Sackton T.B."/>
            <person name="Larracuente A.M."/>
            <person name="Singh N.D."/>
            <person name="Abad J.P."/>
            <person name="Abt D.N."/>
            <person name="Adryan B."/>
            <person name="Aguade M."/>
            <person name="Akashi H."/>
            <person name="Anderson W.W."/>
            <person name="Aquadro C.F."/>
            <person name="Ardell D.H."/>
            <person name="Arguello R."/>
            <person name="Artieri C.G."/>
            <person name="Barbash D.A."/>
            <person name="Barker D."/>
            <person name="Barsanti P."/>
            <person name="Batterham P."/>
            <person name="Batzoglou S."/>
            <person name="Begun D."/>
            <person name="Bhutkar A."/>
            <person name="Blanco E."/>
            <person name="Bosak S.A."/>
            <person name="Bradley R.K."/>
            <person name="Brand A.D."/>
            <person name="Brent M.R."/>
            <person name="Brooks A.N."/>
            <person name="Brown R.H."/>
            <person name="Butlin R.K."/>
            <person name="Caggese C."/>
            <person name="Calvi B.R."/>
            <person name="Bernardo de Carvalho A."/>
            <person name="Caspi A."/>
            <person name="Castrezana S."/>
            <person name="Celniker S.E."/>
            <person name="Chang J.L."/>
            <person name="Chapple C."/>
            <person name="Chatterji S."/>
            <person name="Chinwalla A."/>
            <person name="Civetta A."/>
            <person name="Clifton S.W."/>
            <person name="Comeron J.M."/>
            <person name="Costello J.C."/>
            <person name="Coyne J.A."/>
            <person name="Daub J."/>
            <person name="David R.G."/>
            <person name="Delcher A.L."/>
            <person name="Delehaunty K."/>
            <person name="Do C.B."/>
            <person name="Ebling H."/>
            <person name="Edwards K."/>
            <person name="Eickbush T."/>
            <person name="Evans J.D."/>
            <person name="Filipski A."/>
            <person name="Findeiss S."/>
            <person name="Freyhult E."/>
            <person name="Fulton L."/>
            <person name="Fulton R."/>
            <person name="Garcia A.C."/>
            <person name="Gardiner A."/>
            <person name="Garfield D.A."/>
            <person name="Garvin B.E."/>
            <person name="Gibson G."/>
            <person name="Gilbert D."/>
            <person name="Gnerre S."/>
            <person name="Godfrey J."/>
            <person name="Good R."/>
            <person name="Gotea V."/>
            <person name="Gravely B."/>
            <person name="Greenberg A.J."/>
            <person name="Griffiths-Jones S."/>
            <person name="Gross S."/>
            <person name="Guigo R."/>
            <person name="Gustafson E.A."/>
            <person name="Haerty W."/>
            <person name="Hahn M.W."/>
            <person name="Halligan D.L."/>
            <person name="Halpern A.L."/>
            <person name="Halter G.M."/>
            <person name="Han M.V."/>
            <person name="Heger A."/>
            <person name="Hillier L."/>
            <person name="Hinrichs A.S."/>
            <person name="Holmes I."/>
            <person name="Hoskins R.A."/>
            <person name="Hubisz M.J."/>
            <person name="Hultmark D."/>
            <person name="Huntley M.A."/>
            <person name="Jaffe D.B."/>
            <person name="Jagadeeshan S."/>
            <person name="Jeck W.R."/>
            <person name="Johnson J."/>
            <person name="Jones C.D."/>
            <person name="Jordan W.C."/>
            <person name="Karpen G.H."/>
            <person name="Kataoka E."/>
            <person name="Keightley P.D."/>
            <person name="Kheradpour P."/>
            <person name="Kirkness E.F."/>
            <person name="Koerich L.B."/>
            <person name="Kristiansen K."/>
            <person name="Kudrna D."/>
            <person name="Kulathinal R.J."/>
            <person name="Kumar S."/>
            <person name="Kwok R."/>
            <person name="Lander E."/>
            <person name="Langley C.H."/>
            <person name="Lapoint R."/>
            <person name="Lazzaro B.P."/>
            <person name="Lee S.J."/>
            <person name="Levesque L."/>
            <person name="Li R."/>
            <person name="Lin C.F."/>
            <person name="Lin M.F."/>
            <person name="Lindblad-Toh K."/>
            <person name="Llopart A."/>
            <person name="Long M."/>
            <person name="Low L."/>
            <person name="Lozovsky E."/>
            <person name="Lu J."/>
            <person name="Luo M."/>
            <person name="Machado C.A."/>
            <person name="Makalowski W."/>
            <person name="Marzo M."/>
            <person name="Matsuda M."/>
            <person name="Matzkin L."/>
            <person name="McAllister B."/>
            <person name="McBride C.S."/>
            <person name="McKernan B."/>
            <person name="McKernan K."/>
            <person name="Mendez-Lago M."/>
            <person name="Minx P."/>
            <person name="Mollenhauer M.U."/>
            <person name="Montooth K."/>
            <person name="Mount S.M."/>
            <person name="Mu X."/>
            <person name="Myers E."/>
            <person name="Negre B."/>
            <person name="Newfeld S."/>
            <person name="Nielsen R."/>
            <person name="Noor M.A."/>
            <person name="O'Grady P."/>
            <person name="Pachter L."/>
            <person name="Papaceit M."/>
            <person name="Parisi M.J."/>
            <person name="Parisi M."/>
            <person name="Parts L."/>
            <person name="Pedersen J.S."/>
            <person name="Pesole G."/>
            <person name="Phillippy A.M."/>
            <person name="Ponting C.P."/>
            <person name="Pop M."/>
            <person name="Porcelli D."/>
            <person name="Powell J.R."/>
            <person name="Prohaska S."/>
            <person name="Pruitt K."/>
            <person name="Puig M."/>
            <person name="Quesneville H."/>
            <person name="Ram K.R."/>
            <person name="Rand D."/>
            <person name="Rasmussen M.D."/>
            <person name="Reed L.K."/>
            <person name="Reenan R."/>
            <person name="Reily A."/>
            <person name="Remington K.A."/>
            <person name="Rieger T.T."/>
            <person name="Ritchie M.G."/>
            <person name="Robin C."/>
            <person name="Rogers Y.H."/>
            <person name="Rohde C."/>
            <person name="Rozas J."/>
            <person name="Rubenfield M.J."/>
            <person name="Ruiz A."/>
            <person name="Russo S."/>
            <person name="Salzberg S.L."/>
            <person name="Sanchez-Gracia A."/>
            <person name="Saranga D.J."/>
            <person name="Sato H."/>
            <person name="Schaeffer S.W."/>
            <person name="Schatz M.C."/>
            <person name="Schlenke T."/>
            <person name="Schwartz R."/>
            <person name="Segarra C."/>
            <person name="Singh R.S."/>
            <person name="Sirot L."/>
            <person name="Sirota M."/>
            <person name="Sisneros N.B."/>
            <person name="Smith C.D."/>
            <person name="Smith T.F."/>
            <person name="Spieth J."/>
            <person name="Stage D.E."/>
            <person name="Stark A."/>
            <person name="Stephan W."/>
            <person name="Strausberg R.L."/>
            <person name="Strempel S."/>
            <person name="Sturgill D."/>
            <person name="Sutton G."/>
            <person name="Sutton G.G."/>
            <person name="Tao W."/>
            <person name="Teichmann S."/>
            <person name="Tobari Y.N."/>
            <person name="Tomimura Y."/>
            <person name="Tsolas J.M."/>
            <person name="Valente V.L."/>
            <person name="Venter E."/>
            <person name="Venter J.C."/>
            <person name="Vicario S."/>
            <person name="Vieira F.G."/>
            <person name="Vilella A.J."/>
            <person name="Villasante A."/>
            <person name="Walenz B."/>
            <person name="Wang J."/>
            <person name="Wasserman M."/>
            <person name="Watts T."/>
            <person name="Wilson D."/>
            <person name="Wilson R.K."/>
            <person name="Wing R.A."/>
            <person name="Wolfner M.F."/>
            <person name="Wong A."/>
            <person name="Wong G.K."/>
            <person name="Wu C.I."/>
            <person name="Wu G."/>
            <person name="Yamamoto D."/>
            <person name="Yang H.P."/>
            <person name="Yang S.P."/>
            <person name="Yorke J.A."/>
            <person name="Yoshida K."/>
            <person name="Zdobnov E."/>
            <person name="Zhang P."/>
            <person name="Zhang Y."/>
            <person name="Zimin A.V."/>
            <person name="Baldwin J."/>
            <person name="Abdouelleil A."/>
            <person name="Abdulkadir J."/>
            <person name="Abebe A."/>
            <person name="Abera B."/>
            <person name="Abreu J."/>
            <person name="Acer S.C."/>
            <person name="Aftuck L."/>
            <person name="Alexander A."/>
            <person name="An P."/>
            <person name="Anderson E."/>
            <person name="Anderson S."/>
            <person name="Arachi H."/>
            <person name="Azer M."/>
            <person name="Bachantsang P."/>
            <person name="Barry A."/>
            <person name="Bayul T."/>
            <person name="Berlin A."/>
            <person name="Bessette D."/>
            <person name="Bloom T."/>
            <person name="Blye J."/>
            <person name="Boguslavskiy L."/>
            <person name="Bonnet C."/>
            <person name="Boukhgalter B."/>
            <person name="Bourzgui I."/>
            <person name="Brown A."/>
            <person name="Cahill P."/>
            <person name="Channer S."/>
            <person name="Cheshatsang Y."/>
            <person name="Chuda L."/>
            <person name="Citroen M."/>
            <person name="Collymore A."/>
            <person name="Cooke P."/>
            <person name="Costello M."/>
            <person name="D'Aco K."/>
            <person name="Daza R."/>
            <person name="De Haan G."/>
            <person name="DeGray S."/>
            <person name="DeMaso C."/>
            <person name="Dhargay N."/>
            <person name="Dooley K."/>
            <person name="Dooley E."/>
            <person name="Doricent M."/>
            <person name="Dorje P."/>
            <person name="Dorjee K."/>
            <person name="Dupes A."/>
            <person name="Elong R."/>
            <person name="Falk J."/>
            <person name="Farina A."/>
            <person name="Faro S."/>
            <person name="Ferguson D."/>
            <person name="Fisher S."/>
            <person name="Foley C.D."/>
            <person name="Franke A."/>
            <person name="Friedrich D."/>
            <person name="Gadbois L."/>
            <person name="Gearin G."/>
            <person name="Gearin C.R."/>
            <person name="Giannoukos G."/>
            <person name="Goode T."/>
            <person name="Graham J."/>
            <person name="Grandbois E."/>
            <person name="Grewal S."/>
            <person name="Gyaltsen K."/>
            <person name="Hafez N."/>
            <person name="Hagos B."/>
            <person name="Hall J."/>
            <person name="Henson C."/>
            <person name="Hollinger A."/>
            <person name="Honan T."/>
            <person name="Huard M.D."/>
            <person name="Hughes L."/>
            <person name="Hurhula B."/>
            <person name="Husby M.E."/>
            <person name="Kamat A."/>
            <person name="Kanga B."/>
            <person name="Kashin S."/>
            <person name="Khazanovich D."/>
            <person name="Kisner P."/>
            <person name="Lance K."/>
            <person name="Lara M."/>
            <person name="Lee W."/>
            <person name="Lennon N."/>
            <person name="Letendre F."/>
            <person name="LeVine R."/>
            <person name="Lipovsky A."/>
            <person name="Liu X."/>
            <person name="Liu J."/>
            <person name="Liu S."/>
            <person name="Lokyitsang T."/>
            <person name="Lokyitsang Y."/>
            <person name="Lubonja R."/>
            <person name="Lui A."/>
            <person name="MacDonald P."/>
            <person name="Magnisalis V."/>
            <person name="Maru K."/>
            <person name="Matthews C."/>
            <person name="McCusker W."/>
            <person name="McDonough S."/>
            <person name="Mehta T."/>
            <person name="Meldrim J."/>
            <person name="Meneus L."/>
            <person name="Mihai O."/>
            <person name="Mihalev A."/>
            <person name="Mihova T."/>
            <person name="Mittelman R."/>
            <person name="Mlenga V."/>
            <person name="Montmayeur A."/>
            <person name="Mulrain L."/>
            <person name="Navidi A."/>
            <person name="Naylor J."/>
            <person name="Negash T."/>
            <person name="Nguyen T."/>
            <person name="Nguyen N."/>
            <person name="Nicol R."/>
            <person name="Norbu C."/>
            <person name="Norbu N."/>
            <person name="Novod N."/>
            <person name="O'Neill B."/>
            <person name="Osman S."/>
            <person name="Markiewicz E."/>
            <person name="Oyono O.L."/>
            <person name="Patti C."/>
            <person name="Phunkhang P."/>
            <person name="Pierre F."/>
            <person name="Priest M."/>
            <person name="Raghuraman S."/>
            <person name="Rege F."/>
            <person name="Reyes R."/>
            <person name="Rise C."/>
            <person name="Rogov P."/>
            <person name="Ross K."/>
            <person name="Ryan E."/>
            <person name="Settipalli S."/>
            <person name="Shea T."/>
            <person name="Sherpa N."/>
            <person name="Shi L."/>
            <person name="Shih D."/>
            <person name="Sparrow T."/>
            <person name="Spaulding J."/>
            <person name="Stalker J."/>
            <person name="Stange-Thomann N."/>
            <person name="Stavropoulos S."/>
            <person name="Stone C."/>
            <person name="Strader C."/>
            <person name="Tesfaye S."/>
            <person name="Thomson T."/>
            <person name="Thoulutsang Y."/>
            <person name="Thoulutsang D."/>
            <person name="Topham K."/>
            <person name="Topping I."/>
            <person name="Tsamla T."/>
            <person name="Vassiliev H."/>
            <person name="Vo A."/>
            <person name="Wangchuk T."/>
            <person name="Wangdi T."/>
            <person name="Weiand M."/>
            <person name="Wilkinson J."/>
            <person name="Wilson A."/>
            <person name="Yadav S."/>
            <person name="Young G."/>
            <person name="Yu Q."/>
            <person name="Zembek L."/>
            <person name="Zhong D."/>
            <person name="Zimmer A."/>
            <person name="Zwirko Z."/>
            <person name="Jaffe D.B."/>
            <person name="Alvarez P."/>
            <person name="Brockman W."/>
            <person name="Butler J."/>
            <person name="Chin C."/>
            <person name="Gnerre S."/>
            <person name="Grabherr M."/>
            <person name="Kleber M."/>
            <person name="Mauceli E."/>
            <person name="MacCallum I."/>
        </authorList>
    </citation>
    <scope>NUCLEOTIDE SEQUENCE [LARGE SCALE GENOMIC DNA]</scope>
    <source>
        <strain evidence="5">Tucson 14030-0811.24</strain>
    </source>
</reference>
<dbReference type="GO" id="GO:0015031">
    <property type="term" value="P:protein transport"/>
    <property type="evidence" value="ECO:0007669"/>
    <property type="project" value="UniProtKB-KW"/>
</dbReference>
<dbReference type="SUPFAM" id="SSF144122">
    <property type="entry name" value="Tim10-like"/>
    <property type="match status" value="1"/>
</dbReference>
<sequence length="116" mass="13766">MPSDYDLERIKEQILLANIQELLRKISQRCFDECVQLPDVELRGTERDCLTNCMDRFMDSLQLVSRQYFRRRSRQHRSRKNPEKYSCKDVDDDDDDDDADADENVNESDEDENVVG</sequence>
<keyword evidence="1" id="KW-0813">Transport</keyword>
<evidence type="ECO:0000259" key="3">
    <source>
        <dbReference type="Pfam" id="PF02953"/>
    </source>
</evidence>
<comment type="subunit">
    <text evidence="1">Heterohexamer.</text>
</comment>
<dbReference type="InterPro" id="IPR004217">
    <property type="entry name" value="Tim10-like"/>
</dbReference>
<comment type="function">
    <text evidence="1">Mitochondrial intermembrane chaperone that participates in the import and insertion of some multi-pass transmembrane proteins into the mitochondrial inner membrane. Also required for the transfer of beta-barrel precursors from the TOM complex to the sorting and assembly machinery (SAM complex) of the outer membrane. Acts as a chaperone-like protein that protects the hydrophobic precursors from aggregation and guide them through the mitochondrial intermembrane space.</text>
</comment>
<feature type="region of interest" description="Disordered" evidence="2">
    <location>
        <begin position="72"/>
        <end position="116"/>
    </location>
</feature>
<dbReference type="GO" id="GO:0005743">
    <property type="term" value="C:mitochondrial inner membrane"/>
    <property type="evidence" value="ECO:0007669"/>
    <property type="project" value="UniProtKB-SubCell"/>
</dbReference>
<dbReference type="InParanoid" id="A0A0Q9WU05"/>
<protein>
    <recommendedName>
        <fullName evidence="1">Mitochondrial import inner membrane translocase subunit</fullName>
    </recommendedName>
</protein>
<feature type="compositionally biased region" description="Acidic residues" evidence="2">
    <location>
        <begin position="90"/>
        <end position="116"/>
    </location>
</feature>
<accession>A0A0Q9WU05</accession>
<dbReference type="Pfam" id="PF02953">
    <property type="entry name" value="zf-Tim10_DDP"/>
    <property type="match status" value="1"/>
</dbReference>